<sequence length="433" mass="47458">MASADSLATARSLDAKRVKQLCYAAYAAALLVFVLSLTGPDLLYKSGTRPAPLVSSATPPSSGLQTASEPEVQEAARQKRSPSAKIVAGRTPPKIEGRYGDNEGHCHMEWTNNACPGTYEVRIRPGAATVWPFPRYQEDWRKSLGDRLLVASQGQLTDEACQGFFMWGDYVWCNHAVEPGSGAPRPPDPQREGTDVVGISFGIRERDPWSELMGNRYKMATHLYDCYWGTGNNAEQTQTKGPLGFGAAPDKSAVQNIAGQATCPPRKTMLSGCYEMPYEAHRVCLSQSTKTKRAVTGAPHDAWCRQGRPPLSTHVKIDAEGSEWVELADLVANPEDCAKIRTLDMEVHYNLGDIGVHTECDQETLTKRVETMEKLSEIFAVTGSTFRALLENEDRLSNKSGGIDGGQHCIVTSGGWHLDQYCISFTNRELVAE</sequence>
<keyword evidence="2" id="KW-0812">Transmembrane</keyword>
<keyword evidence="2" id="KW-0472">Membrane</keyword>
<organism evidence="3 4">
    <name type="scientific">Prorocentrum cordatum</name>
    <dbReference type="NCBI Taxonomy" id="2364126"/>
    <lineage>
        <taxon>Eukaryota</taxon>
        <taxon>Sar</taxon>
        <taxon>Alveolata</taxon>
        <taxon>Dinophyceae</taxon>
        <taxon>Prorocentrales</taxon>
        <taxon>Prorocentraceae</taxon>
        <taxon>Prorocentrum</taxon>
    </lineage>
</organism>
<evidence type="ECO:0000256" key="2">
    <source>
        <dbReference type="SAM" id="Phobius"/>
    </source>
</evidence>
<proteinExistence type="predicted"/>
<gene>
    <name evidence="3" type="ORF">PCOR1329_LOCUS12535</name>
</gene>
<keyword evidence="4" id="KW-1185">Reference proteome</keyword>
<evidence type="ECO:0000313" key="4">
    <source>
        <dbReference type="Proteomes" id="UP001189429"/>
    </source>
</evidence>
<feature type="compositionally biased region" description="Polar residues" evidence="1">
    <location>
        <begin position="55"/>
        <end position="68"/>
    </location>
</feature>
<evidence type="ECO:0000313" key="3">
    <source>
        <dbReference type="EMBL" id="CAK0806218.1"/>
    </source>
</evidence>
<feature type="region of interest" description="Disordered" evidence="1">
    <location>
        <begin position="49"/>
        <end position="100"/>
    </location>
</feature>
<accession>A0ABN9QJJ3</accession>
<evidence type="ECO:0008006" key="5">
    <source>
        <dbReference type="Google" id="ProtNLM"/>
    </source>
</evidence>
<comment type="caution">
    <text evidence="3">The sequence shown here is derived from an EMBL/GenBank/DDBJ whole genome shotgun (WGS) entry which is preliminary data.</text>
</comment>
<reference evidence="3" key="1">
    <citation type="submission" date="2023-10" db="EMBL/GenBank/DDBJ databases">
        <authorList>
            <person name="Chen Y."/>
            <person name="Shah S."/>
            <person name="Dougan E. K."/>
            <person name="Thang M."/>
            <person name="Chan C."/>
        </authorList>
    </citation>
    <scope>NUCLEOTIDE SEQUENCE [LARGE SCALE GENOMIC DNA]</scope>
</reference>
<dbReference type="Proteomes" id="UP001189429">
    <property type="component" value="Unassembled WGS sequence"/>
</dbReference>
<protein>
    <recommendedName>
        <fullName evidence="5">Methyltransferase domain-containing protein</fullName>
    </recommendedName>
</protein>
<dbReference type="EMBL" id="CAUYUJ010003669">
    <property type="protein sequence ID" value="CAK0806218.1"/>
    <property type="molecule type" value="Genomic_DNA"/>
</dbReference>
<name>A0ABN9QJJ3_9DINO</name>
<keyword evidence="2" id="KW-1133">Transmembrane helix</keyword>
<evidence type="ECO:0000256" key="1">
    <source>
        <dbReference type="SAM" id="MobiDB-lite"/>
    </source>
</evidence>
<feature type="transmembrane region" description="Helical" evidence="2">
    <location>
        <begin position="21"/>
        <end position="39"/>
    </location>
</feature>